<dbReference type="EMBL" id="CAACVR010000002">
    <property type="protein sequence ID" value="VEU20127.1"/>
    <property type="molecule type" value="Genomic_DNA"/>
</dbReference>
<dbReference type="STRING" id="13370.A0A448YGW7"/>
<proteinExistence type="predicted"/>
<dbReference type="GO" id="GO:0005829">
    <property type="term" value="C:cytosol"/>
    <property type="evidence" value="ECO:0007669"/>
    <property type="project" value="TreeGrafter"/>
</dbReference>
<dbReference type="GO" id="GO:0046872">
    <property type="term" value="F:metal ion binding"/>
    <property type="evidence" value="ECO:0007669"/>
    <property type="project" value="UniProtKB-KW"/>
</dbReference>
<evidence type="ECO:0000259" key="5">
    <source>
        <dbReference type="Pfam" id="PF00962"/>
    </source>
</evidence>
<dbReference type="Proteomes" id="UP000290900">
    <property type="component" value="Unassembled WGS sequence"/>
</dbReference>
<dbReference type="OrthoDB" id="272271at2759"/>
<evidence type="ECO:0000256" key="1">
    <source>
        <dbReference type="ARBA" id="ARBA00001947"/>
    </source>
</evidence>
<dbReference type="GO" id="GO:0006146">
    <property type="term" value="P:adenine catabolic process"/>
    <property type="evidence" value="ECO:0007669"/>
    <property type="project" value="TreeGrafter"/>
</dbReference>
<dbReference type="GO" id="GO:0000034">
    <property type="term" value="F:adenine deaminase activity"/>
    <property type="evidence" value="ECO:0007669"/>
    <property type="project" value="TreeGrafter"/>
</dbReference>
<dbReference type="Gene3D" id="3.20.20.140">
    <property type="entry name" value="Metal-dependent hydrolases"/>
    <property type="match status" value="1"/>
</dbReference>
<keyword evidence="7" id="KW-1185">Reference proteome</keyword>
<comment type="cofactor">
    <cofactor evidence="1">
        <name>Zn(2+)</name>
        <dbReference type="ChEBI" id="CHEBI:29105"/>
    </cofactor>
</comment>
<accession>A0A448YGW7</accession>
<protein>
    <submittedName>
        <fullName evidence="6">DEKNAAC101076</fullName>
    </submittedName>
</protein>
<keyword evidence="3" id="KW-0378">Hydrolase</keyword>
<dbReference type="Pfam" id="PF00962">
    <property type="entry name" value="A_deaminase"/>
    <property type="match status" value="1"/>
</dbReference>
<dbReference type="AlphaFoldDB" id="A0A448YGW7"/>
<evidence type="ECO:0000313" key="7">
    <source>
        <dbReference type="Proteomes" id="UP000290900"/>
    </source>
</evidence>
<dbReference type="InParanoid" id="A0A448YGW7"/>
<dbReference type="InterPro" id="IPR032466">
    <property type="entry name" value="Metal_Hydrolase"/>
</dbReference>
<dbReference type="InterPro" id="IPR006330">
    <property type="entry name" value="Ado/ade_deaminase"/>
</dbReference>
<keyword evidence="2" id="KW-0479">Metal-binding</keyword>
<dbReference type="PANTHER" id="PTHR43114:SF6">
    <property type="entry name" value="ADENINE DEAMINASE"/>
    <property type="match status" value="1"/>
</dbReference>
<organism evidence="6 7">
    <name type="scientific">Brettanomyces naardenensis</name>
    <name type="common">Yeast</name>
    <dbReference type="NCBI Taxonomy" id="13370"/>
    <lineage>
        <taxon>Eukaryota</taxon>
        <taxon>Fungi</taxon>
        <taxon>Dikarya</taxon>
        <taxon>Ascomycota</taxon>
        <taxon>Saccharomycotina</taxon>
        <taxon>Pichiomycetes</taxon>
        <taxon>Pichiales</taxon>
        <taxon>Pichiaceae</taxon>
        <taxon>Brettanomyces</taxon>
    </lineage>
</organism>
<evidence type="ECO:0000313" key="6">
    <source>
        <dbReference type="EMBL" id="VEU20127.1"/>
    </source>
</evidence>
<feature type="domain" description="Adenosine deaminase" evidence="5">
    <location>
        <begin position="12"/>
        <end position="337"/>
    </location>
</feature>
<gene>
    <name evidence="6" type="ORF">BRENAR_LOCUS862</name>
</gene>
<dbReference type="GO" id="GO:0043103">
    <property type="term" value="P:hypoxanthine salvage"/>
    <property type="evidence" value="ECO:0007669"/>
    <property type="project" value="TreeGrafter"/>
</dbReference>
<sequence>MDNLYSLCHNLPKVELHCHLFGTIRKETFLDFNARAGKPFTDEEILSFYIRGEKPVGVLKAFRTLDSELIKYAKDLYRLTIEYLEDAKFHNIRYTEFSWNPTGTVITSRIPYREAQGAILEAIDDAKKQFGVTGRLICAIDREDSPERAVEMVNWMIANKDPRVLGIGIDYRETNRGPELFHDAYVKARKNGLKLTAHAGEYEAPWENVDYVLNTLKVDRIDHGYSMLHWPELVDQIIKEEKVITVVPTNSYYLRNLPRDQWAAKHPIRKMIKLGIRIHPNSDDPTLHASDSTKDWMMMVECFGAGIEDLKGFALNGIDGSWMSDKEKVEYKEEVRKYFT</sequence>
<dbReference type="SUPFAM" id="SSF51556">
    <property type="entry name" value="Metallo-dependent hydrolases"/>
    <property type="match status" value="1"/>
</dbReference>
<dbReference type="InterPro" id="IPR001365">
    <property type="entry name" value="A_deaminase_dom"/>
</dbReference>
<keyword evidence="4" id="KW-0862">Zinc</keyword>
<evidence type="ECO:0000256" key="4">
    <source>
        <dbReference type="ARBA" id="ARBA00022833"/>
    </source>
</evidence>
<dbReference type="PANTHER" id="PTHR43114">
    <property type="entry name" value="ADENINE DEAMINASE"/>
    <property type="match status" value="1"/>
</dbReference>
<reference evidence="6 7" key="1">
    <citation type="submission" date="2018-12" db="EMBL/GenBank/DDBJ databases">
        <authorList>
            <person name="Tiukova I."/>
            <person name="Dainat J."/>
        </authorList>
    </citation>
    <scope>NUCLEOTIDE SEQUENCE [LARGE SCALE GENOMIC DNA]</scope>
</reference>
<name>A0A448YGW7_BRENA</name>
<evidence type="ECO:0000256" key="3">
    <source>
        <dbReference type="ARBA" id="ARBA00022801"/>
    </source>
</evidence>
<evidence type="ECO:0000256" key="2">
    <source>
        <dbReference type="ARBA" id="ARBA00022723"/>
    </source>
</evidence>